<evidence type="ECO:0000313" key="2">
    <source>
        <dbReference type="EMBL" id="MBC5680759.1"/>
    </source>
</evidence>
<dbReference type="EMBL" id="JACOPD010000004">
    <property type="protein sequence ID" value="MBC5680759.1"/>
    <property type="molecule type" value="Genomic_DNA"/>
</dbReference>
<dbReference type="CDD" id="cd02440">
    <property type="entry name" value="AdoMet_MTases"/>
    <property type="match status" value="1"/>
</dbReference>
<proteinExistence type="predicted"/>
<sequence length="265" mass="30489">MTEIEAYYNKFNEEKRLDSRHGRVEFNTSMKYIHDYINECRYRGIADSNIHILDIGAGTGRYSVPLADEGYDVTAVELVKHNLGILKAKKSSVNARQGNALNLSKLPENFYDVTLLFGPMYHLFDENDKLKALNEAKRVTKKGGVILVAYVMNEYGVITYAFKERNILDVMKDKRLTDDFHTINSTKDLYDYVRIEDIDRLNSRCEGIERIKILSPDGAANYMRPFLNKLSEEEFTYFLDYQLAICERADLIGAGAHTVDILRVK</sequence>
<protein>
    <submittedName>
        <fullName evidence="2">Class I SAM-dependent methyltransferase</fullName>
    </submittedName>
</protein>
<name>A0ABR7G000_9FIRM</name>
<dbReference type="Gene3D" id="3.40.50.150">
    <property type="entry name" value="Vaccinia Virus protein VP39"/>
    <property type="match status" value="1"/>
</dbReference>
<organism evidence="2 3">
    <name type="scientific">Lachnospira hominis</name>
    <name type="common">ex Liu et al. 2021</name>
    <dbReference type="NCBI Taxonomy" id="2763051"/>
    <lineage>
        <taxon>Bacteria</taxon>
        <taxon>Bacillati</taxon>
        <taxon>Bacillota</taxon>
        <taxon>Clostridia</taxon>
        <taxon>Lachnospirales</taxon>
        <taxon>Lachnospiraceae</taxon>
        <taxon>Lachnospira</taxon>
    </lineage>
</organism>
<evidence type="ECO:0000313" key="3">
    <source>
        <dbReference type="Proteomes" id="UP000628463"/>
    </source>
</evidence>
<evidence type="ECO:0000259" key="1">
    <source>
        <dbReference type="Pfam" id="PF08241"/>
    </source>
</evidence>
<comment type="caution">
    <text evidence="2">The sequence shown here is derived from an EMBL/GenBank/DDBJ whole genome shotgun (WGS) entry which is preliminary data.</text>
</comment>
<keyword evidence="2" id="KW-0489">Methyltransferase</keyword>
<dbReference type="GO" id="GO:0008168">
    <property type="term" value="F:methyltransferase activity"/>
    <property type="evidence" value="ECO:0007669"/>
    <property type="project" value="UniProtKB-KW"/>
</dbReference>
<dbReference type="InterPro" id="IPR013216">
    <property type="entry name" value="Methyltransf_11"/>
</dbReference>
<gene>
    <name evidence="2" type="ORF">H8S01_07280</name>
</gene>
<dbReference type="GO" id="GO:0032259">
    <property type="term" value="P:methylation"/>
    <property type="evidence" value="ECO:0007669"/>
    <property type="project" value="UniProtKB-KW"/>
</dbReference>
<reference evidence="2 3" key="1">
    <citation type="submission" date="2020-08" db="EMBL/GenBank/DDBJ databases">
        <title>Genome public.</title>
        <authorList>
            <person name="Liu C."/>
            <person name="Sun Q."/>
        </authorList>
    </citation>
    <scope>NUCLEOTIDE SEQUENCE [LARGE SCALE GENOMIC DNA]</scope>
    <source>
        <strain evidence="2 3">NSJ-43</strain>
    </source>
</reference>
<dbReference type="Pfam" id="PF08241">
    <property type="entry name" value="Methyltransf_11"/>
    <property type="match status" value="1"/>
</dbReference>
<keyword evidence="2" id="KW-0808">Transferase</keyword>
<accession>A0ABR7G000</accession>
<keyword evidence="3" id="KW-1185">Reference proteome</keyword>
<dbReference type="SUPFAM" id="SSF53335">
    <property type="entry name" value="S-adenosyl-L-methionine-dependent methyltransferases"/>
    <property type="match status" value="1"/>
</dbReference>
<dbReference type="Proteomes" id="UP000628463">
    <property type="component" value="Unassembled WGS sequence"/>
</dbReference>
<dbReference type="RefSeq" id="WP_186836766.1">
    <property type="nucleotide sequence ID" value="NZ_JACOPD010000004.1"/>
</dbReference>
<feature type="domain" description="Methyltransferase type 11" evidence="1">
    <location>
        <begin position="53"/>
        <end position="147"/>
    </location>
</feature>
<dbReference type="InterPro" id="IPR029063">
    <property type="entry name" value="SAM-dependent_MTases_sf"/>
</dbReference>